<dbReference type="Proteomes" id="UP001358417">
    <property type="component" value="Unassembled WGS sequence"/>
</dbReference>
<gene>
    <name evidence="2" type="ORF">LTR84_001262</name>
</gene>
<feature type="domain" description="Heterokaryon incompatibility" evidence="1">
    <location>
        <begin position="18"/>
        <end position="135"/>
    </location>
</feature>
<protein>
    <recommendedName>
        <fullName evidence="1">Heterokaryon incompatibility domain-containing protein</fullName>
    </recommendedName>
</protein>
<dbReference type="InterPro" id="IPR010730">
    <property type="entry name" value="HET"/>
</dbReference>
<organism evidence="2 3">
    <name type="scientific">Exophiala bonariae</name>
    <dbReference type="NCBI Taxonomy" id="1690606"/>
    <lineage>
        <taxon>Eukaryota</taxon>
        <taxon>Fungi</taxon>
        <taxon>Dikarya</taxon>
        <taxon>Ascomycota</taxon>
        <taxon>Pezizomycotina</taxon>
        <taxon>Eurotiomycetes</taxon>
        <taxon>Chaetothyriomycetidae</taxon>
        <taxon>Chaetothyriales</taxon>
        <taxon>Herpotrichiellaceae</taxon>
        <taxon>Exophiala</taxon>
    </lineage>
</organism>
<dbReference type="RefSeq" id="XP_064712748.1">
    <property type="nucleotide sequence ID" value="XM_064844888.1"/>
</dbReference>
<dbReference type="AlphaFoldDB" id="A0AAV9NT11"/>
<accession>A0AAV9NT11</accession>
<proteinExistence type="predicted"/>
<evidence type="ECO:0000313" key="3">
    <source>
        <dbReference type="Proteomes" id="UP001358417"/>
    </source>
</evidence>
<evidence type="ECO:0000259" key="1">
    <source>
        <dbReference type="Pfam" id="PF06985"/>
    </source>
</evidence>
<dbReference type="GeneID" id="89969484"/>
<reference evidence="2 3" key="1">
    <citation type="submission" date="2023-08" db="EMBL/GenBank/DDBJ databases">
        <title>Black Yeasts Isolated from many extreme environments.</title>
        <authorList>
            <person name="Coleine C."/>
            <person name="Stajich J.E."/>
            <person name="Selbmann L."/>
        </authorList>
    </citation>
    <scope>NUCLEOTIDE SEQUENCE [LARGE SCALE GENOMIC DNA]</scope>
    <source>
        <strain evidence="2 3">CCFEE 5792</strain>
    </source>
</reference>
<name>A0AAV9NT11_9EURO</name>
<comment type="caution">
    <text evidence="2">The sequence shown here is derived from an EMBL/GenBank/DDBJ whole genome shotgun (WGS) entry which is preliminary data.</text>
</comment>
<keyword evidence="3" id="KW-1185">Reference proteome</keyword>
<sequence>MREQPDRSDHAQVRDVILDRVIKYIASGGIPAFWIDQECIEQNDEEAKVVAMQSMDVIYRRSLYPIGMLSTPVQYQDEVDLLFALLKKDLVVWHSVSQVPQLAAEVDISKARRLLDVLFRIMCDPWWTRRWIFQEEYCAMARMQLLIPYLPGLSKVNGPRVFGTIDGELSINAALFRQQVTLFCMASHHRGIWRSKRDKWQCKLVLQRAKKYNMLQKYGWMVGDDSEGRAMSTRILADISRRSSRISSDTLAIMANCCGYATRLDVKSLNSAKLSSLSLAILALFILNGEILRPTVYGNFPGTVLEFLKEQSFQGFDPPKVDRKLTFLKRCRLSDVVMCEEGIQATGYLWTVCKVLKSESIIWPARQTARNQDSLTQLVNWLHDSSYSELANNIEAYLAGEMPSNMESVGLREIFDSMAERVAKAMEAHQSLIIARLVGHDQNWALFVKNKRHNTSSLIFTSCEAAEDRFPEHRSRFLDKYVSLQVDESSRTDDALPRIQIKSWINGLWFADSVSPKAVILPWPRFLSDYVHNCNPLSGGRQQFDSFGGKDVFA</sequence>
<dbReference type="EMBL" id="JAVRRD010000001">
    <property type="protein sequence ID" value="KAK5065424.1"/>
    <property type="molecule type" value="Genomic_DNA"/>
</dbReference>
<evidence type="ECO:0000313" key="2">
    <source>
        <dbReference type="EMBL" id="KAK5065424.1"/>
    </source>
</evidence>
<dbReference type="Pfam" id="PF06985">
    <property type="entry name" value="HET"/>
    <property type="match status" value="1"/>
</dbReference>